<dbReference type="Gene3D" id="3.30.70.270">
    <property type="match status" value="1"/>
</dbReference>
<dbReference type="Pfam" id="PF00990">
    <property type="entry name" value="GGDEF"/>
    <property type="match status" value="1"/>
</dbReference>
<dbReference type="InterPro" id="IPR050469">
    <property type="entry name" value="Diguanylate_Cyclase"/>
</dbReference>
<dbReference type="NCBIfam" id="TIGR00254">
    <property type="entry name" value="GGDEF"/>
    <property type="match status" value="1"/>
</dbReference>
<keyword evidence="1" id="KW-1133">Transmembrane helix</keyword>
<feature type="transmembrane region" description="Helical" evidence="1">
    <location>
        <begin position="80"/>
        <end position="99"/>
    </location>
</feature>
<sequence length="362" mass="39550">MPQKFLHEPQTPPFEETQAQRRDARLTLALGLLAAWIYVLFWLPPYPAAQQITGVFALGWTALTVLAFGKPHLLTRVSKILLGVTAGYFSAILVVALYVERIQSWPFDFLTTVPLLFMGVMREYGLRWGLRLNGAFIVLLGLIFLPALWGHSAAVDTELAHLVASRFVLGSVLFLTVLSSTERFLARQVQARTIAEVRAQQALLDPLTGLANRRAFTEQIPPLLGASGDVPCALMIVDVDKFKSINDQYGHEVGDEVLRAVAGRLQAAAGEQGVVYRVAGDEFVIVVPGADQGPAVRVAQRVVQAFVAALKIHEVELALTVSVGVAVAPTQGQTLSVLMKAADQSLYDVKRRGRNDWQYAPS</sequence>
<feature type="domain" description="GGDEF" evidence="2">
    <location>
        <begin position="230"/>
        <end position="362"/>
    </location>
</feature>
<dbReference type="PROSITE" id="PS50887">
    <property type="entry name" value="GGDEF"/>
    <property type="match status" value="1"/>
</dbReference>
<keyword evidence="3" id="KW-0808">Transferase</keyword>
<dbReference type="Proteomes" id="UP001595998">
    <property type="component" value="Unassembled WGS sequence"/>
</dbReference>
<keyword evidence="1" id="KW-0812">Transmembrane</keyword>
<dbReference type="SMART" id="SM00267">
    <property type="entry name" value="GGDEF"/>
    <property type="match status" value="1"/>
</dbReference>
<dbReference type="InterPro" id="IPR000160">
    <property type="entry name" value="GGDEF_dom"/>
</dbReference>
<gene>
    <name evidence="3" type="ORF">ACFOZ9_03315</name>
</gene>
<name>A0ABV8XKB7_9DEIO</name>
<reference evidence="4" key="1">
    <citation type="journal article" date="2019" name="Int. J. Syst. Evol. Microbiol.">
        <title>The Global Catalogue of Microorganisms (GCM) 10K type strain sequencing project: providing services to taxonomists for standard genome sequencing and annotation.</title>
        <authorList>
            <consortium name="The Broad Institute Genomics Platform"/>
            <consortium name="The Broad Institute Genome Sequencing Center for Infectious Disease"/>
            <person name="Wu L."/>
            <person name="Ma J."/>
        </authorList>
    </citation>
    <scope>NUCLEOTIDE SEQUENCE [LARGE SCALE GENOMIC DNA]</scope>
    <source>
        <strain evidence="4">CCUG 56029</strain>
    </source>
</reference>
<keyword evidence="3" id="KW-0548">Nucleotidyltransferase</keyword>
<proteinExistence type="predicted"/>
<feature type="transmembrane region" description="Helical" evidence="1">
    <location>
        <begin position="128"/>
        <end position="147"/>
    </location>
</feature>
<organism evidence="3 4">
    <name type="scientific">Deinococcus navajonensis</name>
    <dbReference type="NCBI Taxonomy" id="309884"/>
    <lineage>
        <taxon>Bacteria</taxon>
        <taxon>Thermotogati</taxon>
        <taxon>Deinococcota</taxon>
        <taxon>Deinococci</taxon>
        <taxon>Deinococcales</taxon>
        <taxon>Deinococcaceae</taxon>
        <taxon>Deinococcus</taxon>
    </lineage>
</organism>
<evidence type="ECO:0000259" key="2">
    <source>
        <dbReference type="PROSITE" id="PS50887"/>
    </source>
</evidence>
<keyword evidence="1" id="KW-0472">Membrane</keyword>
<feature type="transmembrane region" description="Helical" evidence="1">
    <location>
        <begin position="26"/>
        <end position="43"/>
    </location>
</feature>
<protein>
    <submittedName>
        <fullName evidence="3">Diguanylate cyclase domain-containing protein</fullName>
        <ecNumber evidence="3">2.7.7.65</ecNumber>
    </submittedName>
</protein>
<evidence type="ECO:0000256" key="1">
    <source>
        <dbReference type="SAM" id="Phobius"/>
    </source>
</evidence>
<feature type="transmembrane region" description="Helical" evidence="1">
    <location>
        <begin position="159"/>
        <end position="178"/>
    </location>
</feature>
<comment type="caution">
    <text evidence="3">The sequence shown here is derived from an EMBL/GenBank/DDBJ whole genome shotgun (WGS) entry which is preliminary data.</text>
</comment>
<dbReference type="InterPro" id="IPR043128">
    <property type="entry name" value="Rev_trsase/Diguanyl_cyclase"/>
</dbReference>
<dbReference type="GO" id="GO:0052621">
    <property type="term" value="F:diguanylate cyclase activity"/>
    <property type="evidence" value="ECO:0007669"/>
    <property type="project" value="UniProtKB-EC"/>
</dbReference>
<dbReference type="PANTHER" id="PTHR45138">
    <property type="entry name" value="REGULATORY COMPONENTS OF SENSORY TRANSDUCTION SYSTEM"/>
    <property type="match status" value="1"/>
</dbReference>
<dbReference type="PANTHER" id="PTHR45138:SF9">
    <property type="entry name" value="DIGUANYLATE CYCLASE DGCM-RELATED"/>
    <property type="match status" value="1"/>
</dbReference>
<dbReference type="EC" id="2.7.7.65" evidence="3"/>
<accession>A0ABV8XKB7</accession>
<evidence type="ECO:0000313" key="4">
    <source>
        <dbReference type="Proteomes" id="UP001595998"/>
    </source>
</evidence>
<feature type="transmembrane region" description="Helical" evidence="1">
    <location>
        <begin position="49"/>
        <end position="68"/>
    </location>
</feature>
<dbReference type="EMBL" id="JBHSEH010000004">
    <property type="protein sequence ID" value="MFC4425228.1"/>
    <property type="molecule type" value="Genomic_DNA"/>
</dbReference>
<feature type="transmembrane region" description="Helical" evidence="1">
    <location>
        <begin position="105"/>
        <end position="121"/>
    </location>
</feature>
<dbReference type="CDD" id="cd01949">
    <property type="entry name" value="GGDEF"/>
    <property type="match status" value="1"/>
</dbReference>
<dbReference type="InterPro" id="IPR029787">
    <property type="entry name" value="Nucleotide_cyclase"/>
</dbReference>
<dbReference type="RefSeq" id="WP_380036385.1">
    <property type="nucleotide sequence ID" value="NZ_JBHSEH010000004.1"/>
</dbReference>
<evidence type="ECO:0000313" key="3">
    <source>
        <dbReference type="EMBL" id="MFC4425228.1"/>
    </source>
</evidence>
<dbReference type="SUPFAM" id="SSF55073">
    <property type="entry name" value="Nucleotide cyclase"/>
    <property type="match status" value="1"/>
</dbReference>
<keyword evidence="4" id="KW-1185">Reference proteome</keyword>